<dbReference type="Proteomes" id="UP000737018">
    <property type="component" value="Unassembled WGS sequence"/>
</dbReference>
<dbReference type="OrthoDB" id="269872at2759"/>
<accession>A0A8J4VUZ0</accession>
<protein>
    <submittedName>
        <fullName evidence="1">Uncharacterized protein</fullName>
    </submittedName>
</protein>
<keyword evidence="2" id="KW-1185">Reference proteome</keyword>
<dbReference type="InterPro" id="IPR052663">
    <property type="entry name" value="RF_glutamine_MTase_cyano"/>
</dbReference>
<gene>
    <name evidence="1" type="ORF">CMV_013429</name>
</gene>
<dbReference type="AlphaFoldDB" id="A0A8J4VUZ0"/>
<dbReference type="PANTHER" id="PTHR47441:SF3">
    <property type="entry name" value="RELEASE FACTOR GLUTAMINE METHYLTRANSFERASE"/>
    <property type="match status" value="1"/>
</dbReference>
<dbReference type="EMBL" id="JRKL02001792">
    <property type="protein sequence ID" value="KAF3962009.1"/>
    <property type="molecule type" value="Genomic_DNA"/>
</dbReference>
<sequence length="165" mass="18201">MFGGIVQPVNTPVGLMEFFSKETLIGMRSFPLIFPKVSQAGGLNDSLSDIETFKYRTQVVSVNYEKEEKQDEGEARSSPELAVRFSSTNHSGYGGPNGTDVLLHLCNGAALMLKPAGFFIFETNGEKQCKCLAKYIENDIRGRFHSLDIVSAFAGIQRFLTGFCQ</sequence>
<evidence type="ECO:0000313" key="1">
    <source>
        <dbReference type="EMBL" id="KAF3962009.1"/>
    </source>
</evidence>
<evidence type="ECO:0000313" key="2">
    <source>
        <dbReference type="Proteomes" id="UP000737018"/>
    </source>
</evidence>
<comment type="caution">
    <text evidence="1">The sequence shown here is derived from an EMBL/GenBank/DDBJ whole genome shotgun (WGS) entry which is preliminary data.</text>
</comment>
<name>A0A8J4VUZ0_9ROSI</name>
<proteinExistence type="predicted"/>
<reference evidence="1" key="1">
    <citation type="submission" date="2020-03" db="EMBL/GenBank/DDBJ databases">
        <title>Castanea mollissima Vanexum genome sequencing.</title>
        <authorList>
            <person name="Staton M."/>
        </authorList>
    </citation>
    <scope>NUCLEOTIDE SEQUENCE</scope>
    <source>
        <tissue evidence="1">Leaf</tissue>
    </source>
</reference>
<organism evidence="1 2">
    <name type="scientific">Castanea mollissima</name>
    <name type="common">Chinese chestnut</name>
    <dbReference type="NCBI Taxonomy" id="60419"/>
    <lineage>
        <taxon>Eukaryota</taxon>
        <taxon>Viridiplantae</taxon>
        <taxon>Streptophyta</taxon>
        <taxon>Embryophyta</taxon>
        <taxon>Tracheophyta</taxon>
        <taxon>Spermatophyta</taxon>
        <taxon>Magnoliopsida</taxon>
        <taxon>eudicotyledons</taxon>
        <taxon>Gunneridae</taxon>
        <taxon>Pentapetalae</taxon>
        <taxon>rosids</taxon>
        <taxon>fabids</taxon>
        <taxon>Fagales</taxon>
        <taxon>Fagaceae</taxon>
        <taxon>Castanea</taxon>
    </lineage>
</organism>
<dbReference type="PANTHER" id="PTHR47441">
    <property type="match status" value="1"/>
</dbReference>